<dbReference type="Pfam" id="PF13181">
    <property type="entry name" value="TPR_8"/>
    <property type="match status" value="1"/>
</dbReference>
<dbReference type="InterPro" id="IPR001173">
    <property type="entry name" value="Glyco_trans_2-like"/>
</dbReference>
<comment type="caution">
    <text evidence="2">The sequence shown here is derived from an EMBL/GenBank/DDBJ whole genome shotgun (WGS) entry which is preliminary data.</text>
</comment>
<protein>
    <submittedName>
        <fullName evidence="2">Glycosyltransferase</fullName>
    </submittedName>
</protein>
<evidence type="ECO:0000313" key="3">
    <source>
        <dbReference type="Proteomes" id="UP000738376"/>
    </source>
</evidence>
<dbReference type="RefSeq" id="WP_169363199.1">
    <property type="nucleotide sequence ID" value="NZ_JAAVJL010000001.1"/>
</dbReference>
<dbReference type="InterPro" id="IPR029044">
    <property type="entry name" value="Nucleotide-diphossugar_trans"/>
</dbReference>
<dbReference type="PANTHER" id="PTHR43630">
    <property type="entry name" value="POLY-BETA-1,6-N-ACETYL-D-GLUCOSAMINE SYNTHASE"/>
    <property type="match status" value="1"/>
</dbReference>
<dbReference type="InterPro" id="IPR019734">
    <property type="entry name" value="TPR_rpt"/>
</dbReference>
<evidence type="ECO:0000313" key="2">
    <source>
        <dbReference type="EMBL" id="NMF58273.1"/>
    </source>
</evidence>
<organism evidence="2 3">
    <name type="scientific">Pseudanabaena yagii GIHE-NHR1</name>
    <dbReference type="NCBI Taxonomy" id="2722753"/>
    <lineage>
        <taxon>Bacteria</taxon>
        <taxon>Bacillati</taxon>
        <taxon>Cyanobacteriota</taxon>
        <taxon>Cyanophyceae</taxon>
        <taxon>Pseudanabaenales</taxon>
        <taxon>Pseudanabaenaceae</taxon>
        <taxon>Pseudanabaena</taxon>
        <taxon>Pseudanabaena yagii</taxon>
    </lineage>
</organism>
<accession>A0ABX1LSK7</accession>
<reference evidence="2 3" key="1">
    <citation type="submission" date="2020-03" db="EMBL/GenBank/DDBJ databases">
        <title>Draft Genome Sequence of 2-Methylisoborneol Producing Pseudanabaena yagii Strain GIHE-NHR1 Isolated from North Han River in South Korea.</title>
        <authorList>
            <person name="Jeong J."/>
        </authorList>
    </citation>
    <scope>NUCLEOTIDE SEQUENCE [LARGE SCALE GENOMIC DNA]</scope>
    <source>
        <strain evidence="2 3">GIHE-NHR1</strain>
    </source>
</reference>
<dbReference type="Gene3D" id="1.25.40.10">
    <property type="entry name" value="Tetratricopeptide repeat domain"/>
    <property type="match status" value="1"/>
</dbReference>
<dbReference type="SUPFAM" id="SSF53448">
    <property type="entry name" value="Nucleotide-diphospho-sugar transferases"/>
    <property type="match status" value="1"/>
</dbReference>
<feature type="domain" description="Glycosyltransferase 2-like" evidence="1">
    <location>
        <begin position="1"/>
        <end position="81"/>
    </location>
</feature>
<gene>
    <name evidence="2" type="ORF">HC246_09630</name>
</gene>
<keyword evidence="3" id="KW-1185">Reference proteome</keyword>
<dbReference type="SUPFAM" id="SSF48452">
    <property type="entry name" value="TPR-like"/>
    <property type="match status" value="1"/>
</dbReference>
<dbReference type="Proteomes" id="UP000738376">
    <property type="component" value="Unassembled WGS sequence"/>
</dbReference>
<sequence>MIVKNESKNLARCLDSVHSIVDEIIIVDTGSEDNTKEIALSYGANVYEYEWCDDFASARNFAISYARGEWILSLDADEEINLTTDLSIYLKSLSLSILCNMIYRYQVISDSDKFIEEGYYFRLFRRDQNLSFKGRLHEQLFYKNRPIFEQEINHSIKEQIFIKHYGDADGNSLRKCREFYIPMLERIASKEPLSWMLMYYLYGYYRDVGEIEKSLQCSEQVIERLIPYIISGQKPLDFVFVPTWLITLCQTYFNNEDLESLFAILPRSLQWCDRSPHILNLAGRTLSSLGFHLGAIAYLQVSLDCYIHKTYNSNLSCQFETFSTSFDFLAAEAFYLQGCCYIALNKLDEAVISLEQCLLTNCEFSDAREKIFNDAREKIFLIKKNY</sequence>
<evidence type="ECO:0000259" key="1">
    <source>
        <dbReference type="Pfam" id="PF00535"/>
    </source>
</evidence>
<proteinExistence type="predicted"/>
<dbReference type="Pfam" id="PF00535">
    <property type="entry name" value="Glycos_transf_2"/>
    <property type="match status" value="1"/>
</dbReference>
<dbReference type="Gene3D" id="3.90.550.10">
    <property type="entry name" value="Spore Coat Polysaccharide Biosynthesis Protein SpsA, Chain A"/>
    <property type="match status" value="1"/>
</dbReference>
<dbReference type="EMBL" id="JAAVJL010000001">
    <property type="protein sequence ID" value="NMF58273.1"/>
    <property type="molecule type" value="Genomic_DNA"/>
</dbReference>
<dbReference type="CDD" id="cd02511">
    <property type="entry name" value="Beta4Glucosyltransferase"/>
    <property type="match status" value="1"/>
</dbReference>
<dbReference type="PANTHER" id="PTHR43630:SF2">
    <property type="entry name" value="GLYCOSYLTRANSFERASE"/>
    <property type="match status" value="1"/>
</dbReference>
<dbReference type="InterPro" id="IPR011990">
    <property type="entry name" value="TPR-like_helical_dom_sf"/>
</dbReference>
<name>A0ABX1LSK7_9CYAN</name>